<evidence type="ECO:0000256" key="4">
    <source>
        <dbReference type="ARBA" id="ARBA00022833"/>
    </source>
</evidence>
<comment type="subcellular location">
    <subcellularLocation>
        <location evidence="6">Nucleus</location>
    </subcellularLocation>
</comment>
<keyword evidence="10" id="KW-1185">Reference proteome</keyword>
<dbReference type="SMART" id="SM00575">
    <property type="entry name" value="ZnF_PMZ"/>
    <property type="match status" value="1"/>
</dbReference>
<dbReference type="PANTHER" id="PTHR31669:SF302">
    <property type="entry name" value="PROTEIN FAR1-RELATED SEQUENCE"/>
    <property type="match status" value="1"/>
</dbReference>
<evidence type="ECO:0000259" key="8">
    <source>
        <dbReference type="PROSITE" id="PS50966"/>
    </source>
</evidence>
<dbReference type="OrthoDB" id="1738432at2759"/>
<accession>A0A2Z7BR88</accession>
<dbReference type="PANTHER" id="PTHR31669">
    <property type="entry name" value="PROTEIN FAR1-RELATED SEQUENCE 10-RELATED"/>
    <property type="match status" value="1"/>
</dbReference>
<name>A0A2Z7BR88_9LAMI</name>
<keyword evidence="2 6" id="KW-0479">Metal-binding</keyword>
<keyword evidence="7" id="KW-0472">Membrane</keyword>
<dbReference type="GO" id="GO:0008270">
    <property type="term" value="F:zinc ion binding"/>
    <property type="evidence" value="ECO:0007669"/>
    <property type="project" value="UniProtKB-UniRule"/>
</dbReference>
<evidence type="ECO:0000256" key="1">
    <source>
        <dbReference type="ARBA" id="ARBA00005889"/>
    </source>
</evidence>
<keyword evidence="3 5" id="KW-0863">Zinc-finger</keyword>
<dbReference type="PROSITE" id="PS50966">
    <property type="entry name" value="ZF_SWIM"/>
    <property type="match status" value="1"/>
</dbReference>
<comment type="function">
    <text evidence="6">Putative transcription activator involved in regulating light control of development.</text>
</comment>
<feature type="domain" description="SWIM-type" evidence="8">
    <location>
        <begin position="128"/>
        <end position="165"/>
    </location>
</feature>
<evidence type="ECO:0000313" key="9">
    <source>
        <dbReference type="EMBL" id="KZV37123.1"/>
    </source>
</evidence>
<reference evidence="9 10" key="1">
    <citation type="journal article" date="2015" name="Proc. Natl. Acad. Sci. U.S.A.">
        <title>The resurrection genome of Boea hygrometrica: A blueprint for survival of dehydration.</title>
        <authorList>
            <person name="Xiao L."/>
            <person name="Yang G."/>
            <person name="Zhang L."/>
            <person name="Yang X."/>
            <person name="Zhao S."/>
            <person name="Ji Z."/>
            <person name="Zhou Q."/>
            <person name="Hu M."/>
            <person name="Wang Y."/>
            <person name="Chen M."/>
            <person name="Xu Y."/>
            <person name="Jin H."/>
            <person name="Xiao X."/>
            <person name="Hu G."/>
            <person name="Bao F."/>
            <person name="Hu Y."/>
            <person name="Wan P."/>
            <person name="Li L."/>
            <person name="Deng X."/>
            <person name="Kuang T."/>
            <person name="Xiang C."/>
            <person name="Zhu J.K."/>
            <person name="Oliver M.J."/>
            <person name="He Y."/>
        </authorList>
    </citation>
    <scope>NUCLEOTIDE SEQUENCE [LARGE SCALE GENOMIC DNA]</scope>
    <source>
        <strain evidence="10">cv. XS01</strain>
    </source>
</reference>
<dbReference type="InterPro" id="IPR007527">
    <property type="entry name" value="Znf_SWIM"/>
</dbReference>
<dbReference type="Proteomes" id="UP000250235">
    <property type="component" value="Unassembled WGS sequence"/>
</dbReference>
<sequence length="368" mass="43440">MYRLRHRWVPAYFNHVFSAGMSSSQRAESSHSFFKKSLMDFIIRFNRALRHQRHNELIADHIDVNEQPKIKTNWPMEVQMVKIYTKKKWLEFQSEMSESHGYHVKQTSTGVEKDFYDVINFQCSSSKPRVLMHDKLKDYISCSCTKFDFEGIPCRHMLAFFRINQVFQLPDKYIIKRWTQDAKVGVTFVMCEENVNKDRERFLMSRHSRLSFKASVLVDEASLTDEGTKFLDEQFDHIYTKIKYMNSSRTFDSRNLRKRTMDGALGIIDPAEIRTKGRGKRMKSSKEKSTLKSRQCRGCGLRGVSHDKRNCPKLQDGSVSLNLCMFYSFFSNQIIYLTVSSMMYCFSDQLYILIIIVMIPWMKKILHL</sequence>
<dbReference type="InterPro" id="IPR031052">
    <property type="entry name" value="FHY3/FAR1"/>
</dbReference>
<evidence type="ECO:0000256" key="6">
    <source>
        <dbReference type="RuleBase" id="RU367018"/>
    </source>
</evidence>
<evidence type="ECO:0000256" key="7">
    <source>
        <dbReference type="SAM" id="Phobius"/>
    </source>
</evidence>
<dbReference type="GO" id="GO:0006355">
    <property type="term" value="P:regulation of DNA-templated transcription"/>
    <property type="evidence" value="ECO:0007669"/>
    <property type="project" value="UniProtKB-UniRule"/>
</dbReference>
<keyword evidence="7" id="KW-0812">Transmembrane</keyword>
<keyword evidence="4 6" id="KW-0862">Zinc</keyword>
<evidence type="ECO:0000256" key="5">
    <source>
        <dbReference type="PROSITE-ProRule" id="PRU00325"/>
    </source>
</evidence>
<evidence type="ECO:0000313" key="10">
    <source>
        <dbReference type="Proteomes" id="UP000250235"/>
    </source>
</evidence>
<dbReference type="EMBL" id="KV003152">
    <property type="protein sequence ID" value="KZV37123.1"/>
    <property type="molecule type" value="Genomic_DNA"/>
</dbReference>
<dbReference type="AlphaFoldDB" id="A0A2Z7BR88"/>
<dbReference type="GO" id="GO:0005634">
    <property type="term" value="C:nucleus"/>
    <property type="evidence" value="ECO:0007669"/>
    <property type="project" value="UniProtKB-SubCell"/>
</dbReference>
<protein>
    <recommendedName>
        <fullName evidence="6">Protein FAR1-RELATED SEQUENCE</fullName>
    </recommendedName>
</protein>
<evidence type="ECO:0000256" key="3">
    <source>
        <dbReference type="ARBA" id="ARBA00022771"/>
    </source>
</evidence>
<evidence type="ECO:0000256" key="2">
    <source>
        <dbReference type="ARBA" id="ARBA00022723"/>
    </source>
</evidence>
<proteinExistence type="inferred from homology"/>
<keyword evidence="6" id="KW-0539">Nucleus</keyword>
<comment type="similarity">
    <text evidence="1 6">Belongs to the FHY3/FAR1 family.</text>
</comment>
<organism evidence="9 10">
    <name type="scientific">Dorcoceras hygrometricum</name>
    <dbReference type="NCBI Taxonomy" id="472368"/>
    <lineage>
        <taxon>Eukaryota</taxon>
        <taxon>Viridiplantae</taxon>
        <taxon>Streptophyta</taxon>
        <taxon>Embryophyta</taxon>
        <taxon>Tracheophyta</taxon>
        <taxon>Spermatophyta</taxon>
        <taxon>Magnoliopsida</taxon>
        <taxon>eudicotyledons</taxon>
        <taxon>Gunneridae</taxon>
        <taxon>Pentapetalae</taxon>
        <taxon>asterids</taxon>
        <taxon>lamiids</taxon>
        <taxon>Lamiales</taxon>
        <taxon>Gesneriaceae</taxon>
        <taxon>Didymocarpoideae</taxon>
        <taxon>Trichosporeae</taxon>
        <taxon>Loxocarpinae</taxon>
        <taxon>Dorcoceras</taxon>
    </lineage>
</organism>
<dbReference type="InterPro" id="IPR006564">
    <property type="entry name" value="Znf_PMZ"/>
</dbReference>
<gene>
    <name evidence="9" type="ORF">F511_15043</name>
</gene>
<dbReference type="Pfam" id="PF04434">
    <property type="entry name" value="SWIM"/>
    <property type="match status" value="1"/>
</dbReference>
<keyword evidence="7" id="KW-1133">Transmembrane helix</keyword>
<feature type="transmembrane region" description="Helical" evidence="7">
    <location>
        <begin position="334"/>
        <end position="359"/>
    </location>
</feature>